<dbReference type="Proteomes" id="UP000193623">
    <property type="component" value="Unassembled WGS sequence"/>
</dbReference>
<gene>
    <name evidence="1" type="ORF">PSJ8397_03021</name>
</gene>
<evidence type="ECO:0000313" key="2">
    <source>
        <dbReference type="Proteomes" id="UP000193623"/>
    </source>
</evidence>
<organism evidence="1 2">
    <name type="scientific">Pseudooctadecabacter jejudonensis</name>
    <dbReference type="NCBI Taxonomy" id="1391910"/>
    <lineage>
        <taxon>Bacteria</taxon>
        <taxon>Pseudomonadati</taxon>
        <taxon>Pseudomonadota</taxon>
        <taxon>Alphaproteobacteria</taxon>
        <taxon>Rhodobacterales</taxon>
        <taxon>Paracoccaceae</taxon>
        <taxon>Pseudooctadecabacter</taxon>
    </lineage>
</organism>
<dbReference type="OrthoDB" id="7792758at2"/>
<dbReference type="AlphaFoldDB" id="A0A1Y5T9C2"/>
<dbReference type="RefSeq" id="WP_143515491.1">
    <property type="nucleotide sequence ID" value="NZ_FWFT01000005.1"/>
</dbReference>
<name>A0A1Y5T9C2_9RHOB</name>
<reference evidence="1 2" key="1">
    <citation type="submission" date="2017-03" db="EMBL/GenBank/DDBJ databases">
        <authorList>
            <person name="Afonso C.L."/>
            <person name="Miller P.J."/>
            <person name="Scott M.A."/>
            <person name="Spackman E."/>
            <person name="Goraichik I."/>
            <person name="Dimitrov K.M."/>
            <person name="Suarez D.L."/>
            <person name="Swayne D.E."/>
        </authorList>
    </citation>
    <scope>NUCLEOTIDE SEQUENCE [LARGE SCALE GENOMIC DNA]</scope>
    <source>
        <strain evidence="1 2">CECT 8397</strain>
    </source>
</reference>
<dbReference type="EMBL" id="FWFT01000005">
    <property type="protein sequence ID" value="SLN56817.1"/>
    <property type="molecule type" value="Genomic_DNA"/>
</dbReference>
<accession>A0A1Y5T9C2</accession>
<keyword evidence="2" id="KW-1185">Reference proteome</keyword>
<evidence type="ECO:0000313" key="1">
    <source>
        <dbReference type="EMBL" id="SLN56817.1"/>
    </source>
</evidence>
<proteinExistence type="predicted"/>
<evidence type="ECO:0008006" key="3">
    <source>
        <dbReference type="Google" id="ProtNLM"/>
    </source>
</evidence>
<protein>
    <recommendedName>
        <fullName evidence="3">SMP-30/Gluconolaconase/LRE-like region</fullName>
    </recommendedName>
</protein>
<sequence>MAEVPVKEAVFGRLIVGTHDGADFVYMQGAESLFRYRWDGESLTFDDAWGSVSVLADGQIAAASPNVGTDWVFFQTNGAPSEVPMSVWAVSTHESSVRHTIQPFADLSFDKSFNFSMGTYDPVNSRVYIADACAGYLAGLSFDPNTGFDRLWQEDQTTFGYTMIVGPPEERVFVATNVIGAGSRVNPLLARREEVLFVMLTTVHFSLKPNA</sequence>